<keyword evidence="1" id="KW-0812">Transmembrane</keyword>
<dbReference type="Proteomes" id="UP000249590">
    <property type="component" value="Unassembled WGS sequence"/>
</dbReference>
<keyword evidence="1" id="KW-0472">Membrane</keyword>
<feature type="transmembrane region" description="Helical" evidence="1">
    <location>
        <begin position="44"/>
        <end position="65"/>
    </location>
</feature>
<dbReference type="InterPro" id="IPR017581">
    <property type="entry name" value="AtpR-like"/>
</dbReference>
<feature type="transmembrane region" description="Helical" evidence="1">
    <location>
        <begin position="71"/>
        <end position="88"/>
    </location>
</feature>
<feature type="transmembrane region" description="Helical" evidence="1">
    <location>
        <begin position="12"/>
        <end position="32"/>
    </location>
</feature>
<evidence type="ECO:0000313" key="3">
    <source>
        <dbReference type="Proteomes" id="UP000249590"/>
    </source>
</evidence>
<evidence type="ECO:0000256" key="1">
    <source>
        <dbReference type="SAM" id="Phobius"/>
    </source>
</evidence>
<name>A0A8B2NMZ3_9HYPH</name>
<evidence type="ECO:0000313" key="2">
    <source>
        <dbReference type="EMBL" id="RAH99980.1"/>
    </source>
</evidence>
<dbReference type="Pfam" id="PF12966">
    <property type="entry name" value="AtpR"/>
    <property type="match status" value="1"/>
</dbReference>
<dbReference type="EMBL" id="QHHQ01000004">
    <property type="protein sequence ID" value="RAH99980.1"/>
    <property type="molecule type" value="Genomic_DNA"/>
</dbReference>
<gene>
    <name evidence="2" type="ORF">DLJ53_19805</name>
</gene>
<keyword evidence="3" id="KW-1185">Reference proteome</keyword>
<comment type="caution">
    <text evidence="2">The sequence shown here is derived from an EMBL/GenBank/DDBJ whole genome shotgun (WGS) entry which is preliminary data.</text>
</comment>
<sequence>MTLNAETLHIAGLAAGFFALGIAIGAAHFLSLRTSVRWITSGRVLAPVVLQVARHAVLIAALFAIVRLAGGVALVAAAAGVLATRALLMRRERRAGEAALAAETLRQERSHG</sequence>
<dbReference type="RefSeq" id="WP_111348434.1">
    <property type="nucleotide sequence ID" value="NZ_QHHQ01000004.1"/>
</dbReference>
<dbReference type="AlphaFoldDB" id="A0A8B2NMZ3"/>
<accession>A0A8B2NMZ3</accession>
<protein>
    <recommendedName>
        <fullName evidence="4">F1F0 ATPase subunit 2</fullName>
    </recommendedName>
</protein>
<proteinExistence type="predicted"/>
<keyword evidence="1" id="KW-1133">Transmembrane helix</keyword>
<reference evidence="2 3" key="1">
    <citation type="submission" date="2018-05" db="EMBL/GenBank/DDBJ databases">
        <title>Acuticoccus sediminis sp. nov., isolated from deep-sea sediment of Indian Ocean.</title>
        <authorList>
            <person name="Liu X."/>
            <person name="Lai Q."/>
            <person name="Du Y."/>
            <person name="Sun F."/>
            <person name="Zhang X."/>
            <person name="Wang S."/>
            <person name="Shao Z."/>
        </authorList>
    </citation>
    <scope>NUCLEOTIDE SEQUENCE [LARGE SCALE GENOMIC DNA]</scope>
    <source>
        <strain evidence="2 3">PTG4-2</strain>
    </source>
</reference>
<evidence type="ECO:0008006" key="4">
    <source>
        <dbReference type="Google" id="ProtNLM"/>
    </source>
</evidence>
<organism evidence="2 3">
    <name type="scientific">Acuticoccus sediminis</name>
    <dbReference type="NCBI Taxonomy" id="2184697"/>
    <lineage>
        <taxon>Bacteria</taxon>
        <taxon>Pseudomonadati</taxon>
        <taxon>Pseudomonadota</taxon>
        <taxon>Alphaproteobacteria</taxon>
        <taxon>Hyphomicrobiales</taxon>
        <taxon>Amorphaceae</taxon>
        <taxon>Acuticoccus</taxon>
    </lineage>
</organism>